<dbReference type="AlphaFoldDB" id="Q0W2P7"/>
<evidence type="ECO:0000256" key="4">
    <source>
        <dbReference type="ARBA" id="ARBA00022989"/>
    </source>
</evidence>
<dbReference type="Proteomes" id="UP000000663">
    <property type="component" value="Chromosome"/>
</dbReference>
<evidence type="ECO:0000256" key="1">
    <source>
        <dbReference type="ARBA" id="ARBA00004651"/>
    </source>
</evidence>
<proteinExistence type="predicted"/>
<reference evidence="7 8" key="1">
    <citation type="journal article" date="2006" name="Science">
        <title>Genome of rice cluster I archaea -- the key methane producers in the rice rhizosphere.</title>
        <authorList>
            <person name="Erkel C."/>
            <person name="Kube M."/>
            <person name="Reinhardt R."/>
            <person name="Liesack W."/>
        </authorList>
    </citation>
    <scope>NUCLEOTIDE SEQUENCE [LARGE SCALE GENOMIC DNA]</scope>
    <source>
        <strain evidence="8">DSM 22066 / NBRC 105507 / MRE50</strain>
    </source>
</reference>
<evidence type="ECO:0008006" key="9">
    <source>
        <dbReference type="Google" id="ProtNLM"/>
    </source>
</evidence>
<name>Q0W2P7_METAR</name>
<feature type="transmembrane region" description="Helical" evidence="6">
    <location>
        <begin position="5"/>
        <end position="25"/>
    </location>
</feature>
<feature type="transmembrane region" description="Helical" evidence="6">
    <location>
        <begin position="100"/>
        <end position="119"/>
    </location>
</feature>
<organism evidence="7 8">
    <name type="scientific">Methanocella arvoryzae (strain DSM 22066 / NBRC 105507 / MRE50)</name>
    <dbReference type="NCBI Taxonomy" id="351160"/>
    <lineage>
        <taxon>Archaea</taxon>
        <taxon>Methanobacteriati</taxon>
        <taxon>Methanobacteriota</taxon>
        <taxon>Stenosarchaea group</taxon>
        <taxon>Methanomicrobia</taxon>
        <taxon>Methanocellales</taxon>
        <taxon>Methanocellaceae</taxon>
        <taxon>Methanocella</taxon>
    </lineage>
</organism>
<sequence>MESAIYLLVALFLIIMAIASFFIVARDLSGLVSGHMTIDTIYMSLNDLLVILILVELIQTVVVFIRSHRLDIRLIIAAGLTAMIRRVLVFGVEHIPVEEMAITAVLVVVLVAALYLLSVRKPEQQQQQREKQ</sequence>
<dbReference type="STRING" id="351160.RCIX2228"/>
<accession>Q0W2P7</accession>
<keyword evidence="5 6" id="KW-0472">Membrane</keyword>
<protein>
    <recommendedName>
        <fullName evidence="9">Phosphate-starvation-inducible E</fullName>
    </recommendedName>
</protein>
<feature type="transmembrane region" description="Helical" evidence="6">
    <location>
        <begin position="72"/>
        <end position="88"/>
    </location>
</feature>
<keyword evidence="4 6" id="KW-1133">Transmembrane helix</keyword>
<dbReference type="GO" id="GO:0005886">
    <property type="term" value="C:plasma membrane"/>
    <property type="evidence" value="ECO:0007669"/>
    <property type="project" value="UniProtKB-SubCell"/>
</dbReference>
<evidence type="ECO:0000313" key="8">
    <source>
        <dbReference type="Proteomes" id="UP000000663"/>
    </source>
</evidence>
<keyword evidence="3 6" id="KW-0812">Transmembrane</keyword>
<dbReference type="KEGG" id="rci:RCIX2228"/>
<feature type="transmembrane region" description="Helical" evidence="6">
    <location>
        <begin position="45"/>
        <end position="65"/>
    </location>
</feature>
<dbReference type="InterPro" id="IPR020948">
    <property type="entry name" value="P_starv_induced_PsiE-like"/>
</dbReference>
<evidence type="ECO:0000256" key="5">
    <source>
        <dbReference type="ARBA" id="ARBA00023136"/>
    </source>
</evidence>
<evidence type="ECO:0000256" key="6">
    <source>
        <dbReference type="SAM" id="Phobius"/>
    </source>
</evidence>
<dbReference type="Pfam" id="PF06146">
    <property type="entry name" value="PsiE"/>
    <property type="match status" value="1"/>
</dbReference>
<evidence type="ECO:0000256" key="3">
    <source>
        <dbReference type="ARBA" id="ARBA00022692"/>
    </source>
</evidence>
<dbReference type="EMBL" id="AM114193">
    <property type="protein sequence ID" value="CAJ37346.1"/>
    <property type="molecule type" value="Genomic_DNA"/>
</dbReference>
<evidence type="ECO:0000256" key="2">
    <source>
        <dbReference type="ARBA" id="ARBA00022475"/>
    </source>
</evidence>
<dbReference type="eggNOG" id="arCOG06067">
    <property type="taxonomic scope" value="Archaea"/>
</dbReference>
<gene>
    <name evidence="7" type="ORF">RCIX2228</name>
</gene>
<comment type="subcellular location">
    <subcellularLocation>
        <location evidence="1">Cell membrane</location>
        <topology evidence="1">Multi-pass membrane protein</topology>
    </subcellularLocation>
</comment>
<evidence type="ECO:0000313" key="7">
    <source>
        <dbReference type="EMBL" id="CAJ37346.1"/>
    </source>
</evidence>
<keyword evidence="8" id="KW-1185">Reference proteome</keyword>
<keyword evidence="2" id="KW-1003">Cell membrane</keyword>